<dbReference type="Gene3D" id="1.10.1370.20">
    <property type="entry name" value="Oligoendopeptidase f, C-terminal domain"/>
    <property type="match status" value="1"/>
</dbReference>
<evidence type="ECO:0000256" key="4">
    <source>
        <dbReference type="ARBA" id="ARBA00022833"/>
    </source>
</evidence>
<dbReference type="Gene3D" id="1.20.140.70">
    <property type="entry name" value="Oligopeptidase f, N-terminal domain"/>
    <property type="match status" value="1"/>
</dbReference>
<comment type="cofactor">
    <cofactor evidence="6">
        <name>Zn(2+)</name>
        <dbReference type="ChEBI" id="CHEBI:29105"/>
    </cofactor>
    <text evidence="6">Binds 1 zinc ion.</text>
</comment>
<dbReference type="GO" id="GO:0006508">
    <property type="term" value="P:proteolysis"/>
    <property type="evidence" value="ECO:0007669"/>
    <property type="project" value="UniProtKB-KW"/>
</dbReference>
<evidence type="ECO:0000256" key="3">
    <source>
        <dbReference type="ARBA" id="ARBA00022801"/>
    </source>
</evidence>
<organism evidence="9 10">
    <name type="scientific">Candidatus Macondimonas diazotrophica</name>
    <dbReference type="NCBI Taxonomy" id="2305248"/>
    <lineage>
        <taxon>Bacteria</taxon>
        <taxon>Pseudomonadati</taxon>
        <taxon>Pseudomonadota</taxon>
        <taxon>Gammaproteobacteria</taxon>
        <taxon>Chromatiales</taxon>
        <taxon>Ectothiorhodospiraceae</taxon>
        <taxon>Candidatus Macondimonas</taxon>
    </lineage>
</organism>
<proteinExistence type="inferred from homology"/>
<sequence length="657" mass="73462">MDGHQRAAGADGSVMQLMHSVYSLGLVRARGYWRIWAFGALLMTLAACSPDPEPVAGIPADRAPGRWDLTAIYADEAAYEADARRLAEDQTRFADSCAGQMTQARRLADCLAQYAGLMERVSRLAGYAQLRYDEDTTNTEALARKQQAEALQAAVEETTSFLEPEILDLGVDRIRSMMRSNDILSGAYRRFLDERLRLAAHTLPAAEERLLAMTAALGETPANIYVALTNADMPWPTITLHDGRTLRLDQTGYQRGRQFADRGDRERVFQAFWNAFSGYEQTLGVALYGQLQRDRMLARARRYDSSLAASLDRDGIPLAVYETLIEEAEKGLPTLHRYLRLRARLMGVEQLKAYDLYAPVTQASPQFTLGEAEQAVVAATAPLGADYVQALTHGLNMSWMDSESRPGKRSGAYMMGSIYGVHPYVMMHFNGDFDSMSTLAHEWGHAMHSHLANRHQNFLNAQYAIFLAEVASTVNERLLIDHLLEQAGSDDERLFILNEALESLRGTFFRQAMFAAFERDVHGRLANGEALTGADFSRLYLALVRRYLGHDEGVVDIAPAYGIEWAYIPHFYYNFYVYQYATSIAAANLLADQVNTGERAAQQRYLALLRAGGADNPYRLLKDAGVDLATPAPYRSLIRRMDRLLDEMEAIVARRGL</sequence>
<gene>
    <name evidence="9" type="primary">pepF</name>
    <name evidence="9" type="ORF">E4680_01130</name>
</gene>
<dbReference type="Pfam" id="PF01432">
    <property type="entry name" value="Peptidase_M3"/>
    <property type="match status" value="1"/>
</dbReference>
<evidence type="ECO:0000313" key="10">
    <source>
        <dbReference type="Proteomes" id="UP000297890"/>
    </source>
</evidence>
<evidence type="ECO:0000259" key="7">
    <source>
        <dbReference type="Pfam" id="PF01432"/>
    </source>
</evidence>
<dbReference type="EC" id="3.4.24.-" evidence="6"/>
<comment type="similarity">
    <text evidence="6">Belongs to the peptidase M3B family.</text>
</comment>
<protein>
    <recommendedName>
        <fullName evidence="6">Oligopeptidase F</fullName>
        <ecNumber evidence="6">3.4.24.-</ecNumber>
    </recommendedName>
</protein>
<comment type="caution">
    <text evidence="9">The sequence shown here is derived from an EMBL/GenBank/DDBJ whole genome shotgun (WGS) entry which is preliminary data.</text>
</comment>
<dbReference type="CDD" id="cd09608">
    <property type="entry name" value="M3B_PepF"/>
    <property type="match status" value="1"/>
</dbReference>
<dbReference type="GO" id="GO:0004222">
    <property type="term" value="F:metalloendopeptidase activity"/>
    <property type="evidence" value="ECO:0007669"/>
    <property type="project" value="UniProtKB-UniRule"/>
</dbReference>
<keyword evidence="4 6" id="KW-0862">Zinc</keyword>
<feature type="domain" description="Peptidase M3A/M3B catalytic" evidence="7">
    <location>
        <begin position="260"/>
        <end position="634"/>
    </location>
</feature>
<dbReference type="OrthoDB" id="9766487at2"/>
<evidence type="ECO:0000256" key="1">
    <source>
        <dbReference type="ARBA" id="ARBA00022670"/>
    </source>
</evidence>
<accession>A0A4Z0FEN2</accession>
<keyword evidence="10" id="KW-1185">Reference proteome</keyword>
<evidence type="ECO:0000256" key="5">
    <source>
        <dbReference type="ARBA" id="ARBA00023049"/>
    </source>
</evidence>
<evidence type="ECO:0000313" key="9">
    <source>
        <dbReference type="EMBL" id="TFZ84170.1"/>
    </source>
</evidence>
<keyword evidence="5 6" id="KW-0482">Metalloprotease</keyword>
<comment type="function">
    <text evidence="6">Has oligopeptidase activity and degrades a variety of small bioactive peptides.</text>
</comment>
<dbReference type="InterPro" id="IPR042088">
    <property type="entry name" value="OligoPept_F_C"/>
</dbReference>
<keyword evidence="1 6" id="KW-0645">Protease</keyword>
<dbReference type="SUPFAM" id="SSF55486">
    <property type="entry name" value="Metalloproteases ('zincins'), catalytic domain"/>
    <property type="match status" value="1"/>
</dbReference>
<name>A0A4Z0FEN2_9GAMM</name>
<dbReference type="InterPro" id="IPR001567">
    <property type="entry name" value="Pept_M3A_M3B_dom"/>
</dbReference>
<dbReference type="GO" id="GO:0006518">
    <property type="term" value="P:peptide metabolic process"/>
    <property type="evidence" value="ECO:0007669"/>
    <property type="project" value="TreeGrafter"/>
</dbReference>
<keyword evidence="3 6" id="KW-0378">Hydrolase</keyword>
<evidence type="ECO:0000259" key="8">
    <source>
        <dbReference type="Pfam" id="PF08439"/>
    </source>
</evidence>
<dbReference type="AlphaFoldDB" id="A0A4Z0FEN2"/>
<evidence type="ECO:0000256" key="6">
    <source>
        <dbReference type="RuleBase" id="RU368091"/>
    </source>
</evidence>
<reference evidence="9 10" key="1">
    <citation type="journal article" date="2019" name="ISME J.">
        <title>Candidatus Macondimonas diazotrophica, a novel gammaproteobacterial genus dominating crude-oil-contaminated coastal sediments.</title>
        <authorList>
            <person name="Karthikeyan S."/>
            <person name="Konstantinidis K."/>
        </authorList>
    </citation>
    <scope>NUCLEOTIDE SEQUENCE [LARGE SCALE GENOMIC DNA]</scope>
    <source>
        <strain evidence="9 10">KTK01</strain>
    </source>
</reference>
<dbReference type="Proteomes" id="UP000297890">
    <property type="component" value="Unassembled WGS sequence"/>
</dbReference>
<evidence type="ECO:0000256" key="2">
    <source>
        <dbReference type="ARBA" id="ARBA00022723"/>
    </source>
</evidence>
<dbReference type="EMBL" id="SRIO01000001">
    <property type="protein sequence ID" value="TFZ84170.1"/>
    <property type="molecule type" value="Genomic_DNA"/>
</dbReference>
<dbReference type="InterPro" id="IPR045090">
    <property type="entry name" value="Pept_M3A_M3B"/>
</dbReference>
<dbReference type="NCBIfam" id="TIGR00181">
    <property type="entry name" value="pepF"/>
    <property type="match status" value="1"/>
</dbReference>
<dbReference type="InterPro" id="IPR004438">
    <property type="entry name" value="Peptidase_M3B"/>
</dbReference>
<dbReference type="InterPro" id="IPR013647">
    <property type="entry name" value="OligopepF_N_dom"/>
</dbReference>
<dbReference type="PANTHER" id="PTHR11804:SF84">
    <property type="entry name" value="SACCHAROLYSIN"/>
    <property type="match status" value="1"/>
</dbReference>
<keyword evidence="2 6" id="KW-0479">Metal-binding</keyword>
<dbReference type="Pfam" id="PF08439">
    <property type="entry name" value="Peptidase_M3_N"/>
    <property type="match status" value="1"/>
</dbReference>
<dbReference type="PANTHER" id="PTHR11804">
    <property type="entry name" value="PROTEASE M3 THIMET OLIGOPEPTIDASE-RELATED"/>
    <property type="match status" value="1"/>
</dbReference>
<feature type="domain" description="Oligopeptidase F N-terminal" evidence="8">
    <location>
        <begin position="165"/>
        <end position="233"/>
    </location>
</feature>
<dbReference type="GO" id="GO:0046872">
    <property type="term" value="F:metal ion binding"/>
    <property type="evidence" value="ECO:0007669"/>
    <property type="project" value="UniProtKB-UniRule"/>
</dbReference>